<reference evidence="2" key="2">
    <citation type="submission" date="2020-06" db="EMBL/GenBank/DDBJ databases">
        <title>Helianthus annuus Genome sequencing and assembly Release 2.</title>
        <authorList>
            <person name="Gouzy J."/>
            <person name="Langlade N."/>
            <person name="Munos S."/>
        </authorList>
    </citation>
    <scope>NUCLEOTIDE SEQUENCE</scope>
    <source>
        <tissue evidence="2">Leaves</tissue>
    </source>
</reference>
<dbReference type="Gramene" id="mRNA:HanXRQr2_Chr05g0202651">
    <property type="protein sequence ID" value="CDS:HanXRQr2_Chr05g0202651.1"/>
    <property type="gene ID" value="HanXRQr2_Chr05g0202651"/>
</dbReference>
<protein>
    <submittedName>
        <fullName evidence="2">Uncharacterized protein</fullName>
    </submittedName>
</protein>
<dbReference type="EMBL" id="MNCJ02000328">
    <property type="protein sequence ID" value="KAF5774014.1"/>
    <property type="molecule type" value="Genomic_DNA"/>
</dbReference>
<gene>
    <name evidence="2" type="ORF">HanXRQr2_Chr05g0202651</name>
    <name evidence="1" type="ORF">HanXRQr2_Chr13g0595361</name>
</gene>
<evidence type="ECO:0000313" key="3">
    <source>
        <dbReference type="Proteomes" id="UP000215914"/>
    </source>
</evidence>
<comment type="caution">
    <text evidence="2">The sequence shown here is derived from an EMBL/GenBank/DDBJ whole genome shotgun (WGS) entry which is preliminary data.</text>
</comment>
<sequence>MILATCTNQKTQGTTFRCIKRLEYKRRVTQAKKAQKNPKKARLFWASCNYSRR</sequence>
<organism evidence="2 3">
    <name type="scientific">Helianthus annuus</name>
    <name type="common">Common sunflower</name>
    <dbReference type="NCBI Taxonomy" id="4232"/>
    <lineage>
        <taxon>Eukaryota</taxon>
        <taxon>Viridiplantae</taxon>
        <taxon>Streptophyta</taxon>
        <taxon>Embryophyta</taxon>
        <taxon>Tracheophyta</taxon>
        <taxon>Spermatophyta</taxon>
        <taxon>Magnoliopsida</taxon>
        <taxon>eudicotyledons</taxon>
        <taxon>Gunneridae</taxon>
        <taxon>Pentapetalae</taxon>
        <taxon>asterids</taxon>
        <taxon>campanulids</taxon>
        <taxon>Asterales</taxon>
        <taxon>Asteraceae</taxon>
        <taxon>Asteroideae</taxon>
        <taxon>Heliantheae alliance</taxon>
        <taxon>Heliantheae</taxon>
        <taxon>Helianthus</taxon>
    </lineage>
</organism>
<name>A0A9K3NM84_HELAN</name>
<dbReference type="AlphaFoldDB" id="A0A9K3NM84"/>
<proteinExistence type="predicted"/>
<reference evidence="2" key="1">
    <citation type="journal article" date="2017" name="Nature">
        <title>The sunflower genome provides insights into oil metabolism, flowering and Asterid evolution.</title>
        <authorList>
            <person name="Badouin H."/>
            <person name="Gouzy J."/>
            <person name="Grassa C.J."/>
            <person name="Murat F."/>
            <person name="Staton S.E."/>
            <person name="Cottret L."/>
            <person name="Lelandais-Briere C."/>
            <person name="Owens G.L."/>
            <person name="Carrere S."/>
            <person name="Mayjonade B."/>
            <person name="Legrand L."/>
            <person name="Gill N."/>
            <person name="Kane N.C."/>
            <person name="Bowers J.E."/>
            <person name="Hubner S."/>
            <person name="Bellec A."/>
            <person name="Berard A."/>
            <person name="Berges H."/>
            <person name="Blanchet N."/>
            <person name="Boniface M.C."/>
            <person name="Brunel D."/>
            <person name="Catrice O."/>
            <person name="Chaidir N."/>
            <person name="Claudel C."/>
            <person name="Donnadieu C."/>
            <person name="Faraut T."/>
            <person name="Fievet G."/>
            <person name="Helmstetter N."/>
            <person name="King M."/>
            <person name="Knapp S.J."/>
            <person name="Lai Z."/>
            <person name="Le Paslier M.C."/>
            <person name="Lippi Y."/>
            <person name="Lorenzon L."/>
            <person name="Mandel J.R."/>
            <person name="Marage G."/>
            <person name="Marchand G."/>
            <person name="Marquand E."/>
            <person name="Bret-Mestries E."/>
            <person name="Morien E."/>
            <person name="Nambeesan S."/>
            <person name="Nguyen T."/>
            <person name="Pegot-Espagnet P."/>
            <person name="Pouilly N."/>
            <person name="Raftis F."/>
            <person name="Sallet E."/>
            <person name="Schiex T."/>
            <person name="Thomas J."/>
            <person name="Vandecasteele C."/>
            <person name="Vares D."/>
            <person name="Vear F."/>
            <person name="Vautrin S."/>
            <person name="Crespi M."/>
            <person name="Mangin B."/>
            <person name="Burke J.M."/>
            <person name="Salse J."/>
            <person name="Munos S."/>
            <person name="Vincourt P."/>
            <person name="Rieseberg L.H."/>
            <person name="Langlade N.B."/>
        </authorList>
    </citation>
    <scope>NUCLEOTIDE SEQUENCE</scope>
    <source>
        <tissue evidence="2">Leaves</tissue>
    </source>
</reference>
<accession>A0A9K3NM84</accession>
<dbReference type="Gramene" id="mRNA:HanXRQr2_Chr13g0595361">
    <property type="protein sequence ID" value="CDS:HanXRQr2_Chr13g0595361.1"/>
    <property type="gene ID" value="HanXRQr2_Chr13g0595361"/>
</dbReference>
<keyword evidence="3" id="KW-1185">Reference proteome</keyword>
<evidence type="ECO:0000313" key="1">
    <source>
        <dbReference type="EMBL" id="KAF5774014.1"/>
    </source>
</evidence>
<evidence type="ECO:0000313" key="2">
    <source>
        <dbReference type="EMBL" id="KAF5804905.1"/>
    </source>
</evidence>
<dbReference type="Proteomes" id="UP000215914">
    <property type="component" value="Unassembled WGS sequence"/>
</dbReference>
<dbReference type="EMBL" id="MNCJ02000320">
    <property type="protein sequence ID" value="KAF5804905.1"/>
    <property type="molecule type" value="Genomic_DNA"/>
</dbReference>